<protein>
    <recommendedName>
        <fullName evidence="5">GGDEF domain-containing protein</fullName>
    </recommendedName>
</protein>
<dbReference type="SUPFAM" id="SSF55781">
    <property type="entry name" value="GAF domain-like"/>
    <property type="match status" value="1"/>
</dbReference>
<dbReference type="Pfam" id="PF00990">
    <property type="entry name" value="GGDEF"/>
    <property type="match status" value="1"/>
</dbReference>
<reference evidence="3 4" key="1">
    <citation type="journal article" date="2015" name="Microbiome">
        <title>Genomic resolution of linkages in carbon, nitrogen, and sulfur cycling among widespread estuary sediment bacteria.</title>
        <authorList>
            <person name="Baker B.J."/>
            <person name="Lazar C.S."/>
            <person name="Teske A.P."/>
            <person name="Dick G.J."/>
        </authorList>
    </citation>
    <scope>NUCLEOTIDE SEQUENCE [LARGE SCALE GENOMIC DNA]</scope>
    <source>
        <strain evidence="3">DG_78</strain>
    </source>
</reference>
<dbReference type="PANTHER" id="PTHR45138">
    <property type="entry name" value="REGULATORY COMPONENTS OF SENSORY TRANSDUCTION SYSTEM"/>
    <property type="match status" value="1"/>
</dbReference>
<dbReference type="InterPro" id="IPR002078">
    <property type="entry name" value="Sigma_54_int"/>
</dbReference>
<dbReference type="PROSITE" id="PS50045">
    <property type="entry name" value="SIGMA54_INTERACT_4"/>
    <property type="match status" value="1"/>
</dbReference>
<dbReference type="InterPro" id="IPR050469">
    <property type="entry name" value="Diguanylate_Cyclase"/>
</dbReference>
<dbReference type="PANTHER" id="PTHR45138:SF9">
    <property type="entry name" value="DIGUANYLATE CYCLASE DGCM-RELATED"/>
    <property type="match status" value="1"/>
</dbReference>
<dbReference type="PROSITE" id="PS00675">
    <property type="entry name" value="SIGMA54_INTERACT_1"/>
    <property type="match status" value="1"/>
</dbReference>
<dbReference type="Pfam" id="PF00158">
    <property type="entry name" value="Sigma54_activat"/>
    <property type="match status" value="1"/>
</dbReference>
<dbReference type="InterPro" id="IPR027417">
    <property type="entry name" value="P-loop_NTPase"/>
</dbReference>
<dbReference type="InterPro" id="IPR029787">
    <property type="entry name" value="Nucleotide_cyclase"/>
</dbReference>
<feature type="domain" description="GGDEF" evidence="2">
    <location>
        <begin position="232"/>
        <end position="367"/>
    </location>
</feature>
<dbReference type="GO" id="GO:0043709">
    <property type="term" value="P:cell adhesion involved in single-species biofilm formation"/>
    <property type="evidence" value="ECO:0007669"/>
    <property type="project" value="TreeGrafter"/>
</dbReference>
<proteinExistence type="predicted"/>
<evidence type="ECO:0000259" key="2">
    <source>
        <dbReference type="PROSITE" id="PS50887"/>
    </source>
</evidence>
<evidence type="ECO:0008006" key="5">
    <source>
        <dbReference type="Google" id="ProtNLM"/>
    </source>
</evidence>
<evidence type="ECO:0000313" key="3">
    <source>
        <dbReference type="EMBL" id="KPJ73113.1"/>
    </source>
</evidence>
<feature type="domain" description="Sigma-54 factor interaction" evidence="1">
    <location>
        <begin position="378"/>
        <end position="458"/>
    </location>
</feature>
<comment type="caution">
    <text evidence="3">The sequence shown here is derived from an EMBL/GenBank/DDBJ whole genome shotgun (WGS) entry which is preliminary data.</text>
</comment>
<dbReference type="PROSITE" id="PS50887">
    <property type="entry name" value="GGDEF"/>
    <property type="match status" value="1"/>
</dbReference>
<accession>A0A0S7YG27</accession>
<dbReference type="Pfam" id="PF01590">
    <property type="entry name" value="GAF"/>
    <property type="match status" value="1"/>
</dbReference>
<dbReference type="CDD" id="cd01949">
    <property type="entry name" value="GGDEF"/>
    <property type="match status" value="1"/>
</dbReference>
<dbReference type="InterPro" id="IPR000160">
    <property type="entry name" value="GGDEF_dom"/>
</dbReference>
<dbReference type="Proteomes" id="UP000051012">
    <property type="component" value="Unassembled WGS sequence"/>
</dbReference>
<dbReference type="FunFam" id="3.30.70.270:FF:000001">
    <property type="entry name" value="Diguanylate cyclase domain protein"/>
    <property type="match status" value="1"/>
</dbReference>
<dbReference type="InterPro" id="IPR025662">
    <property type="entry name" value="Sigma_54_int_dom_ATP-bd_1"/>
</dbReference>
<name>A0A0S7YG27_UNCT6</name>
<dbReference type="GO" id="GO:1902201">
    <property type="term" value="P:negative regulation of bacterial-type flagellum-dependent cell motility"/>
    <property type="evidence" value="ECO:0007669"/>
    <property type="project" value="TreeGrafter"/>
</dbReference>
<dbReference type="Gene3D" id="3.30.70.270">
    <property type="match status" value="1"/>
</dbReference>
<dbReference type="Gene3D" id="3.30.450.40">
    <property type="match status" value="1"/>
</dbReference>
<dbReference type="GO" id="GO:0005886">
    <property type="term" value="C:plasma membrane"/>
    <property type="evidence" value="ECO:0007669"/>
    <property type="project" value="TreeGrafter"/>
</dbReference>
<dbReference type="InterPro" id="IPR003018">
    <property type="entry name" value="GAF"/>
</dbReference>
<dbReference type="GO" id="GO:0052621">
    <property type="term" value="F:diguanylate cyclase activity"/>
    <property type="evidence" value="ECO:0007669"/>
    <property type="project" value="TreeGrafter"/>
</dbReference>
<gene>
    <name evidence="3" type="ORF">AMJ52_04320</name>
</gene>
<dbReference type="EMBL" id="LJNI01000043">
    <property type="protein sequence ID" value="KPJ73113.1"/>
    <property type="molecule type" value="Genomic_DNA"/>
</dbReference>
<dbReference type="SMART" id="SM00267">
    <property type="entry name" value="GGDEF"/>
    <property type="match status" value="1"/>
</dbReference>
<dbReference type="NCBIfam" id="TIGR00254">
    <property type="entry name" value="GGDEF"/>
    <property type="match status" value="1"/>
</dbReference>
<dbReference type="SMART" id="SM00065">
    <property type="entry name" value="GAF"/>
    <property type="match status" value="1"/>
</dbReference>
<dbReference type="Gene3D" id="3.40.50.300">
    <property type="entry name" value="P-loop containing nucleotide triphosphate hydrolases"/>
    <property type="match status" value="1"/>
</dbReference>
<organism evidence="3 4">
    <name type="scientific">candidate division TA06 bacterium DG_78</name>
    <dbReference type="NCBI Taxonomy" id="1703772"/>
    <lineage>
        <taxon>Bacteria</taxon>
        <taxon>Bacteria division TA06</taxon>
    </lineage>
</organism>
<dbReference type="CDD" id="cd00009">
    <property type="entry name" value="AAA"/>
    <property type="match status" value="1"/>
</dbReference>
<sequence>MTKKKKDSSLNRYLNKVEHLEKKIGHEKDPDELLKENRYLYSLLEVTHSINTPRDFNQLLELIVDSAISLTKAERGFLMLFRNDGNLEFRVTRNIDKKTLESEEFKISRSVVNQVLASGTSLFLSDIYKEEEFKVSESIEVLGLRMVMCVPLKAKKHLLGLIYVDSHSETESFTKLEERLFEAFAAQASVAIENTRLYDSSVRDSLTGLYNYGYLRTRLDEEINRALRYKKDTISFIMIDLDNFKAINDSYGHLFGNSILVKIAELIKGSVRNCDIAARYGGDEFAILMPEIGVRGARYLAQRLQKEIAGLQFPVDDKETVSTTISIGLSTFPVEKITDGENIVVEADHALFVAKSKGGNQIAVFGLRKDEKRKEPQLIGKSSQIEEVSKTISRLARTDATILITGETGTGKELITKLLHQESDRAEKPLVVVNCGAIPDNLLESELFGYEKGAFTGA</sequence>
<dbReference type="InterPro" id="IPR029016">
    <property type="entry name" value="GAF-like_dom_sf"/>
</dbReference>
<dbReference type="InterPro" id="IPR043128">
    <property type="entry name" value="Rev_trsase/Diguanyl_cyclase"/>
</dbReference>
<evidence type="ECO:0000313" key="4">
    <source>
        <dbReference type="Proteomes" id="UP000051012"/>
    </source>
</evidence>
<dbReference type="GO" id="GO:0005524">
    <property type="term" value="F:ATP binding"/>
    <property type="evidence" value="ECO:0007669"/>
    <property type="project" value="InterPro"/>
</dbReference>
<feature type="non-terminal residue" evidence="3">
    <location>
        <position position="458"/>
    </location>
</feature>
<dbReference type="SUPFAM" id="SSF52540">
    <property type="entry name" value="P-loop containing nucleoside triphosphate hydrolases"/>
    <property type="match status" value="1"/>
</dbReference>
<dbReference type="AlphaFoldDB" id="A0A0S7YG27"/>
<evidence type="ECO:0000259" key="1">
    <source>
        <dbReference type="PROSITE" id="PS50045"/>
    </source>
</evidence>
<dbReference type="GO" id="GO:0006355">
    <property type="term" value="P:regulation of DNA-templated transcription"/>
    <property type="evidence" value="ECO:0007669"/>
    <property type="project" value="InterPro"/>
</dbReference>
<dbReference type="SUPFAM" id="SSF55073">
    <property type="entry name" value="Nucleotide cyclase"/>
    <property type="match status" value="1"/>
</dbReference>